<proteinExistence type="predicted"/>
<evidence type="ECO:0000313" key="1">
    <source>
        <dbReference type="EMBL" id="MDG4946312.1"/>
    </source>
</evidence>
<reference evidence="1" key="1">
    <citation type="submission" date="2022-07" db="EMBL/GenBank/DDBJ databases">
        <title>Description and genome-wide analysis of Profundicola chukchiensis gen. nov., sp. nov., marine bacteria isolated from bottom sediments of the Chukchi Sea.</title>
        <authorList>
            <person name="Romanenko L."/>
            <person name="Otstavnykh N."/>
            <person name="Kurilenko V."/>
            <person name="Eremeev V."/>
            <person name="Velansky P."/>
            <person name="Mikhailov V."/>
            <person name="Isaeva M."/>
        </authorList>
    </citation>
    <scope>NUCLEOTIDE SEQUENCE</scope>
    <source>
        <strain evidence="1">KMM 9713</strain>
    </source>
</reference>
<dbReference type="AlphaFoldDB" id="A0A9X4MZ63"/>
<dbReference type="InterPro" id="IPR007497">
    <property type="entry name" value="SIMPL/DUF541"/>
</dbReference>
<dbReference type="RefSeq" id="WP_304417237.1">
    <property type="nucleotide sequence ID" value="NZ_JANAIE010000005.1"/>
</dbReference>
<dbReference type="EMBL" id="JANCMU010000004">
    <property type="protein sequence ID" value="MDG4946312.1"/>
    <property type="molecule type" value="Genomic_DNA"/>
</dbReference>
<comment type="caution">
    <text evidence="1">The sequence shown here is derived from an EMBL/GenBank/DDBJ whole genome shotgun (WGS) entry which is preliminary data.</text>
</comment>
<gene>
    <name evidence="1" type="ORF">NMK71_07795</name>
</gene>
<name>A0A9X4MZ63_9FLAO</name>
<protein>
    <submittedName>
        <fullName evidence="1">SIMPL domain-containing protein</fullName>
    </submittedName>
</protein>
<dbReference type="Proteomes" id="UP001152599">
    <property type="component" value="Unassembled WGS sequence"/>
</dbReference>
<evidence type="ECO:0000313" key="2">
    <source>
        <dbReference type="Proteomes" id="UP001152599"/>
    </source>
</evidence>
<accession>A0A9X4MZ63</accession>
<dbReference type="Pfam" id="PF04402">
    <property type="entry name" value="SIMPL"/>
    <property type="match status" value="1"/>
</dbReference>
<organism evidence="1 2">
    <name type="scientific">Profundicola chukchiensis</name>
    <dbReference type="NCBI Taxonomy" id="2961959"/>
    <lineage>
        <taxon>Bacteria</taxon>
        <taxon>Pseudomonadati</taxon>
        <taxon>Bacteroidota</taxon>
        <taxon>Flavobacteriia</taxon>
        <taxon>Flavobacteriales</taxon>
        <taxon>Weeksellaceae</taxon>
        <taxon>Profundicola</taxon>
    </lineage>
</organism>
<keyword evidence="2" id="KW-1185">Reference proteome</keyword>
<dbReference type="Gene3D" id="3.30.110.170">
    <property type="entry name" value="Protein of unknown function (DUF541), domain 1"/>
    <property type="match status" value="1"/>
</dbReference>
<sequence length="232" mass="26127">MKKLLLAGILLFLLQLTFGQTKNFIDKPYLETSAYADSLVVPDLIYLDILIKESDSRNKISVEELEARMIAKLKSLGINTEKQLRLTDLGSNYKKYFLKQKDIMKSKAYELKVFDSQTAGRAIVALEEFGIANVELGKTEYSKKEELLLALRSEAIKKAKAQAESLLEPLGQNLVKAIFIADSYDEGWDSVDVNQIVVLGYSSTGKNTYTPPEIEFKPKKFVVAVNVKFEID</sequence>